<dbReference type="RefSeq" id="XP_001020146.1">
    <property type="nucleotide sequence ID" value="XM_001020146.2"/>
</dbReference>
<dbReference type="HOGENOM" id="CLU_944876_0_0_1"/>
<protein>
    <submittedName>
        <fullName evidence="2">Uncharacterized protein</fullName>
    </submittedName>
</protein>
<feature type="chain" id="PRO_5003712166" evidence="1">
    <location>
        <begin position="20"/>
        <end position="299"/>
    </location>
</feature>
<dbReference type="OrthoDB" id="10520236at2759"/>
<dbReference type="Proteomes" id="UP000009168">
    <property type="component" value="Unassembled WGS sequence"/>
</dbReference>
<organism evidence="2 3">
    <name type="scientific">Tetrahymena thermophila (strain SB210)</name>
    <dbReference type="NCBI Taxonomy" id="312017"/>
    <lineage>
        <taxon>Eukaryota</taxon>
        <taxon>Sar</taxon>
        <taxon>Alveolata</taxon>
        <taxon>Ciliophora</taxon>
        <taxon>Intramacronucleata</taxon>
        <taxon>Oligohymenophorea</taxon>
        <taxon>Hymenostomatida</taxon>
        <taxon>Tetrahymenina</taxon>
        <taxon>Tetrahymenidae</taxon>
        <taxon>Tetrahymena</taxon>
    </lineage>
</organism>
<evidence type="ECO:0000313" key="3">
    <source>
        <dbReference type="Proteomes" id="UP000009168"/>
    </source>
</evidence>
<dbReference type="AlphaFoldDB" id="I7M2D5"/>
<dbReference type="GeneID" id="7835899"/>
<gene>
    <name evidence="2" type="ORF">TTHERM_00663800</name>
</gene>
<feature type="signal peptide" evidence="1">
    <location>
        <begin position="1"/>
        <end position="19"/>
    </location>
</feature>
<dbReference type="eggNOG" id="ENOG502SEIR">
    <property type="taxonomic scope" value="Eukaryota"/>
</dbReference>
<accession>I7M2D5</accession>
<dbReference type="InParanoid" id="I7M2D5"/>
<reference evidence="3" key="1">
    <citation type="journal article" date="2006" name="PLoS Biol.">
        <title>Macronuclear genome sequence of the ciliate Tetrahymena thermophila, a model eukaryote.</title>
        <authorList>
            <person name="Eisen J.A."/>
            <person name="Coyne R.S."/>
            <person name="Wu M."/>
            <person name="Wu D."/>
            <person name="Thiagarajan M."/>
            <person name="Wortman J.R."/>
            <person name="Badger J.H."/>
            <person name="Ren Q."/>
            <person name="Amedeo P."/>
            <person name="Jones K.M."/>
            <person name="Tallon L.J."/>
            <person name="Delcher A.L."/>
            <person name="Salzberg S.L."/>
            <person name="Silva J.C."/>
            <person name="Haas B.J."/>
            <person name="Majoros W.H."/>
            <person name="Farzad M."/>
            <person name="Carlton J.M."/>
            <person name="Smith R.K. Jr."/>
            <person name="Garg J."/>
            <person name="Pearlman R.E."/>
            <person name="Karrer K.M."/>
            <person name="Sun L."/>
            <person name="Manning G."/>
            <person name="Elde N.C."/>
            <person name="Turkewitz A.P."/>
            <person name="Asai D.J."/>
            <person name="Wilkes D.E."/>
            <person name="Wang Y."/>
            <person name="Cai H."/>
            <person name="Collins K."/>
            <person name="Stewart B.A."/>
            <person name="Lee S.R."/>
            <person name="Wilamowska K."/>
            <person name="Weinberg Z."/>
            <person name="Ruzzo W.L."/>
            <person name="Wloga D."/>
            <person name="Gaertig J."/>
            <person name="Frankel J."/>
            <person name="Tsao C.-C."/>
            <person name="Gorovsky M.A."/>
            <person name="Keeling P.J."/>
            <person name="Waller R.F."/>
            <person name="Patron N.J."/>
            <person name="Cherry J.M."/>
            <person name="Stover N.A."/>
            <person name="Krieger C.J."/>
            <person name="del Toro C."/>
            <person name="Ryder H.F."/>
            <person name="Williamson S.C."/>
            <person name="Barbeau R.A."/>
            <person name="Hamilton E.P."/>
            <person name="Orias E."/>
        </authorList>
    </citation>
    <scope>NUCLEOTIDE SEQUENCE [LARGE SCALE GENOMIC DNA]</scope>
    <source>
        <strain evidence="3">SB210</strain>
    </source>
</reference>
<evidence type="ECO:0000313" key="2">
    <source>
        <dbReference type="EMBL" id="EAR99901.1"/>
    </source>
</evidence>
<evidence type="ECO:0000256" key="1">
    <source>
        <dbReference type="SAM" id="SignalP"/>
    </source>
</evidence>
<proteinExistence type="predicted"/>
<sequence>MNKLSLILCLSIILVSFRAESEFNFEHTVEIIEGEQYIQTPYGLMLKECVQNVPSGTFVEELEDGSIHLTNDQQNFAKKIFKNDRCSQRNPTKNLKDWIDSSGYYLPVGFTLKSFEGNYTVPNKPQTNHGQVLYYFIGSQNNDGSGPGTTIVQPVLTYNGNWIFQSWNCCPQGQAINASPVSGINPQDSIHGSITVQNNVVNITSTNKAGNSSVLSVAQSGRNFNWIDATLEVYYISACTDFPNGYLEYTDMKVVISDGETIQPAWYDKYGISECNGSIQIINPSTIKIQHYVSAQEQQ</sequence>
<keyword evidence="1" id="KW-0732">Signal</keyword>
<name>I7M2D5_TETTS</name>
<dbReference type="KEGG" id="tet:TTHERM_00663800"/>
<keyword evidence="3" id="KW-1185">Reference proteome</keyword>
<dbReference type="EMBL" id="GG662634">
    <property type="protein sequence ID" value="EAR99901.1"/>
    <property type="molecule type" value="Genomic_DNA"/>
</dbReference>